<dbReference type="InterPro" id="IPR009057">
    <property type="entry name" value="Homeodomain-like_sf"/>
</dbReference>
<evidence type="ECO:0000313" key="5">
    <source>
        <dbReference type="Proteomes" id="UP000584642"/>
    </source>
</evidence>
<organism evidence="4 5">
    <name type="scientific">Azospirillum oleiclasticum</name>
    <dbReference type="NCBI Taxonomy" id="2735135"/>
    <lineage>
        <taxon>Bacteria</taxon>
        <taxon>Pseudomonadati</taxon>
        <taxon>Pseudomonadota</taxon>
        <taxon>Alphaproteobacteria</taxon>
        <taxon>Rhodospirillales</taxon>
        <taxon>Azospirillaceae</taxon>
        <taxon>Azospirillum</taxon>
    </lineage>
</organism>
<sequence length="216" mass="23005">MTGLMAPNAQPGSKPAVILDAAVRLFLDSGFGNVSMDMVARAAGVSKATLYAHFRSKDELFAAMMAQRCDGLMDGMGCEALCGMPVAEALTVIARRFFTLLLSPKTLAVHRVVLAESHRFPELARAFYESGPAVAIGRLSAFLADADRRGRLTVPDSELAAEQFLGMLKSHLHLRLLLGMEQVPDEAEIARFVNGAVGLFTRGYAPAVSPPAPSGS</sequence>
<dbReference type="SUPFAM" id="SSF46689">
    <property type="entry name" value="Homeodomain-like"/>
    <property type="match status" value="1"/>
</dbReference>
<dbReference type="Gene3D" id="1.10.357.10">
    <property type="entry name" value="Tetracycline Repressor, domain 2"/>
    <property type="match status" value="1"/>
</dbReference>
<dbReference type="RefSeq" id="WP_180280353.1">
    <property type="nucleotide sequence ID" value="NZ_JABFDB010000001.1"/>
</dbReference>
<dbReference type="InterPro" id="IPR036271">
    <property type="entry name" value="Tet_transcr_reg_TetR-rel_C_sf"/>
</dbReference>
<proteinExistence type="predicted"/>
<dbReference type="PANTHER" id="PTHR30055">
    <property type="entry name" value="HTH-TYPE TRANSCRIPTIONAL REGULATOR RUTR"/>
    <property type="match status" value="1"/>
</dbReference>
<dbReference type="InterPro" id="IPR001647">
    <property type="entry name" value="HTH_TetR"/>
</dbReference>
<dbReference type="Pfam" id="PF00440">
    <property type="entry name" value="TetR_N"/>
    <property type="match status" value="1"/>
</dbReference>
<dbReference type="InterPro" id="IPR039536">
    <property type="entry name" value="TetR_C_Proteobacteria"/>
</dbReference>
<reference evidence="4 5" key="1">
    <citation type="submission" date="2020-05" db="EMBL/GenBank/DDBJ databases">
        <title>Azospirillum oleiclasticum sp. nov, a nitrogen-fixing and heavy crude oil-emulsifying bacterium isolated from the crude oil of Yumen Oilfield.</title>
        <authorList>
            <person name="Wu D."/>
            <person name="Cai M."/>
            <person name="Zhang X."/>
        </authorList>
    </citation>
    <scope>NUCLEOTIDE SEQUENCE [LARGE SCALE GENOMIC DNA]</scope>
    <source>
        <strain evidence="4 5">ROY-1-1-2</strain>
    </source>
</reference>
<comment type="caution">
    <text evidence="4">The sequence shown here is derived from an EMBL/GenBank/DDBJ whole genome shotgun (WGS) entry which is preliminary data.</text>
</comment>
<feature type="DNA-binding region" description="H-T-H motif" evidence="2">
    <location>
        <begin position="35"/>
        <end position="54"/>
    </location>
</feature>
<dbReference type="PRINTS" id="PR00455">
    <property type="entry name" value="HTHTETR"/>
</dbReference>
<evidence type="ECO:0000256" key="2">
    <source>
        <dbReference type="PROSITE-ProRule" id="PRU00335"/>
    </source>
</evidence>
<dbReference type="EMBL" id="JABFDB010000001">
    <property type="protein sequence ID" value="NYZ18627.1"/>
    <property type="molecule type" value="Genomic_DNA"/>
</dbReference>
<name>A0ABX2T3I1_9PROT</name>
<evidence type="ECO:0000256" key="1">
    <source>
        <dbReference type="ARBA" id="ARBA00023125"/>
    </source>
</evidence>
<dbReference type="Pfam" id="PF14246">
    <property type="entry name" value="TetR_C_7"/>
    <property type="match status" value="1"/>
</dbReference>
<keyword evidence="1 2" id="KW-0238">DNA-binding</keyword>
<feature type="domain" description="HTH tetR-type" evidence="3">
    <location>
        <begin position="12"/>
        <end position="72"/>
    </location>
</feature>
<evidence type="ECO:0000259" key="3">
    <source>
        <dbReference type="PROSITE" id="PS50977"/>
    </source>
</evidence>
<dbReference type="PROSITE" id="PS01081">
    <property type="entry name" value="HTH_TETR_1"/>
    <property type="match status" value="1"/>
</dbReference>
<dbReference type="InterPro" id="IPR050109">
    <property type="entry name" value="HTH-type_TetR-like_transc_reg"/>
</dbReference>
<evidence type="ECO:0000313" key="4">
    <source>
        <dbReference type="EMBL" id="NYZ18627.1"/>
    </source>
</evidence>
<dbReference type="Proteomes" id="UP000584642">
    <property type="component" value="Unassembled WGS sequence"/>
</dbReference>
<dbReference type="PROSITE" id="PS50977">
    <property type="entry name" value="HTH_TETR_2"/>
    <property type="match status" value="1"/>
</dbReference>
<gene>
    <name evidence="4" type="ORF">HND93_02800</name>
</gene>
<keyword evidence="5" id="KW-1185">Reference proteome</keyword>
<protein>
    <submittedName>
        <fullName evidence="4">TetR/AcrR family transcriptional regulator</fullName>
    </submittedName>
</protein>
<dbReference type="InterPro" id="IPR023772">
    <property type="entry name" value="DNA-bd_HTH_TetR-type_CS"/>
</dbReference>
<dbReference type="PANTHER" id="PTHR30055:SF146">
    <property type="entry name" value="HTH-TYPE TRANSCRIPTIONAL DUAL REGULATOR CECR"/>
    <property type="match status" value="1"/>
</dbReference>
<dbReference type="SUPFAM" id="SSF48498">
    <property type="entry name" value="Tetracyclin repressor-like, C-terminal domain"/>
    <property type="match status" value="1"/>
</dbReference>
<accession>A0ABX2T3I1</accession>
<dbReference type="Gene3D" id="1.10.10.60">
    <property type="entry name" value="Homeodomain-like"/>
    <property type="match status" value="1"/>
</dbReference>